<evidence type="ECO:0000313" key="1">
    <source>
        <dbReference type="EMBL" id="OLP62826.1"/>
    </source>
</evidence>
<dbReference type="Proteomes" id="UP000186817">
    <property type="component" value="Unassembled WGS sequence"/>
</dbReference>
<accession>A0A1Q9B3W0</accession>
<proteinExistence type="predicted"/>
<feature type="non-terminal residue" evidence="1">
    <location>
        <position position="1"/>
    </location>
</feature>
<dbReference type="AlphaFoldDB" id="A0A1Q9B3W0"/>
<evidence type="ECO:0000313" key="2">
    <source>
        <dbReference type="Proteomes" id="UP000186817"/>
    </source>
</evidence>
<organism evidence="1 2">
    <name type="scientific">Symbiodinium microadriaticum</name>
    <name type="common">Dinoflagellate</name>
    <name type="synonym">Zooxanthella microadriatica</name>
    <dbReference type="NCBI Taxonomy" id="2951"/>
    <lineage>
        <taxon>Eukaryota</taxon>
        <taxon>Sar</taxon>
        <taxon>Alveolata</taxon>
        <taxon>Dinophyceae</taxon>
        <taxon>Suessiales</taxon>
        <taxon>Symbiodiniaceae</taxon>
        <taxon>Symbiodinium</taxon>
    </lineage>
</organism>
<reference evidence="1 2" key="1">
    <citation type="submission" date="2016-02" db="EMBL/GenBank/DDBJ databases">
        <title>Genome analysis of coral dinoflagellate symbionts highlights evolutionary adaptations to a symbiotic lifestyle.</title>
        <authorList>
            <person name="Aranda M."/>
            <person name="Li Y."/>
            <person name="Liew Y.J."/>
            <person name="Baumgarten S."/>
            <person name="Simakov O."/>
            <person name="Wilson M."/>
            <person name="Piel J."/>
            <person name="Ashoor H."/>
            <person name="Bougouffa S."/>
            <person name="Bajic V.B."/>
            <person name="Ryu T."/>
            <person name="Ravasi T."/>
            <person name="Bayer T."/>
            <person name="Micklem G."/>
            <person name="Kim H."/>
            <person name="Bhak J."/>
            <person name="Lajeunesse T.C."/>
            <person name="Voolstra C.R."/>
        </authorList>
    </citation>
    <scope>NUCLEOTIDE SEQUENCE [LARGE SCALE GENOMIC DNA]</scope>
    <source>
        <strain evidence="1 2">CCMP2467</strain>
    </source>
</reference>
<sequence>THSSPSPTCRCTQALPERLGQMSWTSRSPAPEMLHCFWLWSFQ</sequence>
<name>A0A1Q9B3W0_SYMMI</name>
<feature type="non-terminal residue" evidence="1">
    <location>
        <position position="43"/>
    </location>
</feature>
<dbReference type="EMBL" id="LSRX01008205">
    <property type="protein sequence ID" value="OLP62826.1"/>
    <property type="molecule type" value="Genomic_DNA"/>
</dbReference>
<comment type="caution">
    <text evidence="1">The sequence shown here is derived from an EMBL/GenBank/DDBJ whole genome shotgun (WGS) entry which is preliminary data.</text>
</comment>
<gene>
    <name evidence="1" type="ORF">AK812_SmicGene48549</name>
</gene>
<keyword evidence="2" id="KW-1185">Reference proteome</keyword>
<protein>
    <submittedName>
        <fullName evidence="1">Uncharacterized protein</fullName>
    </submittedName>
</protein>